<protein>
    <submittedName>
        <fullName evidence="1">Uncharacterized protein</fullName>
    </submittedName>
</protein>
<dbReference type="Proteomes" id="UP000662185">
    <property type="component" value="Unassembled WGS sequence"/>
</dbReference>
<keyword evidence="2" id="KW-1185">Reference proteome</keyword>
<dbReference type="AlphaFoldDB" id="A0A927A1X9"/>
<proteinExistence type="predicted"/>
<accession>A0A927A1X9</accession>
<comment type="caution">
    <text evidence="1">The sequence shown here is derived from an EMBL/GenBank/DDBJ whole genome shotgun (WGS) entry which is preliminary data.</text>
</comment>
<name>A0A927A1X9_9NOST</name>
<dbReference type="EMBL" id="JACJQU010000005">
    <property type="protein sequence ID" value="MBD2293960.1"/>
    <property type="molecule type" value="Genomic_DNA"/>
</dbReference>
<evidence type="ECO:0000313" key="2">
    <source>
        <dbReference type="Proteomes" id="UP000662185"/>
    </source>
</evidence>
<reference evidence="2" key="1">
    <citation type="journal article" date="2020" name="ISME J.">
        <title>Comparative genomics reveals insights into cyanobacterial evolution and habitat adaptation.</title>
        <authorList>
            <person name="Chen M.Y."/>
            <person name="Teng W.K."/>
            <person name="Zhao L."/>
            <person name="Hu C.X."/>
            <person name="Zhou Y.K."/>
            <person name="Han B.P."/>
            <person name="Song L.R."/>
            <person name="Shu W.S."/>
        </authorList>
    </citation>
    <scope>NUCLEOTIDE SEQUENCE [LARGE SCALE GENOMIC DNA]</scope>
    <source>
        <strain evidence="2">FACHB-251</strain>
    </source>
</reference>
<organism evidence="1 2">
    <name type="scientific">Anabaena sphaerica FACHB-251</name>
    <dbReference type="NCBI Taxonomy" id="2692883"/>
    <lineage>
        <taxon>Bacteria</taxon>
        <taxon>Bacillati</taxon>
        <taxon>Cyanobacteriota</taxon>
        <taxon>Cyanophyceae</taxon>
        <taxon>Nostocales</taxon>
        <taxon>Nostocaceae</taxon>
        <taxon>Anabaena</taxon>
    </lineage>
</organism>
<evidence type="ECO:0000313" key="1">
    <source>
        <dbReference type="EMBL" id="MBD2293960.1"/>
    </source>
</evidence>
<dbReference type="RefSeq" id="WP_190559888.1">
    <property type="nucleotide sequence ID" value="NZ_JACJQU010000005.1"/>
</dbReference>
<sequence>MRQNHQQPEAIQLELLKKTSKGWESTLPTVESYNFTTDQIEHHFGILRKDLYKIRSKPYFCGSSTLLFLHIQKNKWQVYNLKPLQVDESGKTIF</sequence>
<gene>
    <name evidence="1" type="ORF">H6G06_10760</name>
</gene>